<keyword evidence="2" id="KW-1185">Reference proteome</keyword>
<organism evidence="1 2">
    <name type="scientific">Bauhinia variegata</name>
    <name type="common">Purple orchid tree</name>
    <name type="synonym">Phanera variegata</name>
    <dbReference type="NCBI Taxonomy" id="167791"/>
    <lineage>
        <taxon>Eukaryota</taxon>
        <taxon>Viridiplantae</taxon>
        <taxon>Streptophyta</taxon>
        <taxon>Embryophyta</taxon>
        <taxon>Tracheophyta</taxon>
        <taxon>Spermatophyta</taxon>
        <taxon>Magnoliopsida</taxon>
        <taxon>eudicotyledons</taxon>
        <taxon>Gunneridae</taxon>
        <taxon>Pentapetalae</taxon>
        <taxon>rosids</taxon>
        <taxon>fabids</taxon>
        <taxon>Fabales</taxon>
        <taxon>Fabaceae</taxon>
        <taxon>Cercidoideae</taxon>
        <taxon>Cercideae</taxon>
        <taxon>Bauhiniinae</taxon>
        <taxon>Bauhinia</taxon>
    </lineage>
</organism>
<dbReference type="EMBL" id="CM039431">
    <property type="protein sequence ID" value="KAI4337213.1"/>
    <property type="molecule type" value="Genomic_DNA"/>
</dbReference>
<reference evidence="1 2" key="1">
    <citation type="journal article" date="2022" name="DNA Res.">
        <title>Chromosomal-level genome assembly of the orchid tree Bauhinia variegata (Leguminosae; Cercidoideae) supports the allotetraploid origin hypothesis of Bauhinia.</title>
        <authorList>
            <person name="Zhong Y."/>
            <person name="Chen Y."/>
            <person name="Zheng D."/>
            <person name="Pang J."/>
            <person name="Liu Y."/>
            <person name="Luo S."/>
            <person name="Meng S."/>
            <person name="Qian L."/>
            <person name="Wei D."/>
            <person name="Dai S."/>
            <person name="Zhou R."/>
        </authorList>
    </citation>
    <scope>NUCLEOTIDE SEQUENCE [LARGE SCALE GENOMIC DNA]</scope>
    <source>
        <strain evidence="1">BV-YZ2020</strain>
    </source>
</reference>
<dbReference type="Proteomes" id="UP000828941">
    <property type="component" value="Chromosome 6"/>
</dbReference>
<proteinExistence type="predicted"/>
<protein>
    <submittedName>
        <fullName evidence="1">Uncharacterized protein</fullName>
    </submittedName>
</protein>
<evidence type="ECO:0000313" key="1">
    <source>
        <dbReference type="EMBL" id="KAI4337213.1"/>
    </source>
</evidence>
<gene>
    <name evidence="1" type="ORF">L6164_015658</name>
</gene>
<sequence length="190" mass="21369">MVRRTTKMVSDAYAGRYKRFTINNNMFTKMASISQRLYFPIDITFHLDKVWSCNEPNDTGCGGNSCLFIARSASGNACNMVLNTVPSMIREGKQEVRNFNSVTKFVDQLPSVMNEVTQGVLEFKPTPSENSDCISSYNVQHTLLVKFNLDTIDQTDILEEILRPRVESLGGTVEKVQFNGNHLIPCIQSS</sequence>
<evidence type="ECO:0000313" key="2">
    <source>
        <dbReference type="Proteomes" id="UP000828941"/>
    </source>
</evidence>
<comment type="caution">
    <text evidence="1">The sequence shown here is derived from an EMBL/GenBank/DDBJ whole genome shotgun (WGS) entry which is preliminary data.</text>
</comment>
<name>A0ACB9NKY3_BAUVA</name>
<accession>A0ACB9NKY3</accession>